<gene>
    <name evidence="1" type="ORF">BTIS_0660</name>
</gene>
<organism evidence="1 2">
    <name type="scientific">Bifidobacterium tissieri</name>
    <dbReference type="NCBI Taxonomy" id="1630162"/>
    <lineage>
        <taxon>Bacteria</taxon>
        <taxon>Bacillati</taxon>
        <taxon>Actinomycetota</taxon>
        <taxon>Actinomycetes</taxon>
        <taxon>Bifidobacteriales</taxon>
        <taxon>Bifidobacteriaceae</taxon>
        <taxon>Bifidobacterium</taxon>
    </lineage>
</organism>
<evidence type="ECO:0000313" key="2">
    <source>
        <dbReference type="Proteomes" id="UP000216444"/>
    </source>
</evidence>
<reference evidence="1 2" key="1">
    <citation type="journal article" date="2017" name="BMC Genomics">
        <title>Comparative genomic and phylogenomic analyses of the Bifidobacteriaceae family.</title>
        <authorList>
            <person name="Lugli G.A."/>
            <person name="Milani C."/>
            <person name="Turroni F."/>
            <person name="Duranti S."/>
            <person name="Mancabelli L."/>
            <person name="Mangifesta M."/>
            <person name="Ferrario C."/>
            <person name="Modesto M."/>
            <person name="Mattarelli P."/>
            <person name="Jiri K."/>
            <person name="van Sinderen D."/>
            <person name="Ventura M."/>
        </authorList>
    </citation>
    <scope>NUCLEOTIDE SEQUENCE [LARGE SCALE GENOMIC DNA]</scope>
    <source>
        <strain evidence="1 2">DSM 100201</strain>
    </source>
</reference>
<comment type="caution">
    <text evidence="1">The sequence shown here is derived from an EMBL/GenBank/DDBJ whole genome shotgun (WGS) entry which is preliminary data.</text>
</comment>
<sequence length="292" mass="34056">MFFYKDYAQYIDSLSNSLVRIDHNEYLLKGPRERIIYVYDNRPLSSLHIGEHFKITLNHSKKRMVSRLTGYVWRPVDKADTGCAVSYNGTAFGAFHPYEILDLERAMSRIGWKLWLDCSFNSWYAEKWPATVIHTANPNALTRMTEIISKYKTWPISGSQIIEDEKNEEHNAWLRLIRKHIKTEGVNIEAAIKLYLPEGSDRINNFISSHSTWRGDCTVKLEPPRKGSKAKPRPYIETDDGKIVYISRVRRKEYPLLMNNIGQKIYVSAYRNLNTATGTYEYNLILAPYFDN</sequence>
<evidence type="ECO:0000313" key="1">
    <source>
        <dbReference type="EMBL" id="OZG58291.1"/>
    </source>
</evidence>
<proteinExistence type="predicted"/>
<protein>
    <submittedName>
        <fullName evidence="1">Uncharacterized protein</fullName>
    </submittedName>
</protein>
<name>A0A261FGJ1_9BIFI</name>
<dbReference type="EMBL" id="MWWV01000004">
    <property type="protein sequence ID" value="OZG58291.1"/>
    <property type="molecule type" value="Genomic_DNA"/>
</dbReference>
<accession>A0A261FGJ1</accession>
<dbReference type="AlphaFoldDB" id="A0A261FGJ1"/>
<keyword evidence="2" id="KW-1185">Reference proteome</keyword>
<dbReference type="Proteomes" id="UP000216444">
    <property type="component" value="Unassembled WGS sequence"/>
</dbReference>